<dbReference type="InterPro" id="IPR036390">
    <property type="entry name" value="WH_DNA-bd_sf"/>
</dbReference>
<dbReference type="RefSeq" id="WP_343983803.1">
    <property type="nucleotide sequence ID" value="NZ_BAAAHK010000024.1"/>
</dbReference>
<proteinExistence type="predicted"/>
<comment type="caution">
    <text evidence="2">The sequence shown here is derived from an EMBL/GenBank/DDBJ whole genome shotgun (WGS) entry which is preliminary data.</text>
</comment>
<accession>A0ABN1RSR9</accession>
<dbReference type="SUPFAM" id="SSF46785">
    <property type="entry name" value="Winged helix' DNA-binding domain"/>
    <property type="match status" value="1"/>
</dbReference>
<dbReference type="InterPro" id="IPR039422">
    <property type="entry name" value="MarR/SlyA-like"/>
</dbReference>
<dbReference type="InterPro" id="IPR036388">
    <property type="entry name" value="WH-like_DNA-bd_sf"/>
</dbReference>
<dbReference type="InterPro" id="IPR000835">
    <property type="entry name" value="HTH_MarR-typ"/>
</dbReference>
<dbReference type="Pfam" id="PF12802">
    <property type="entry name" value="MarR_2"/>
    <property type="match status" value="1"/>
</dbReference>
<dbReference type="EMBL" id="BAAAHK010000024">
    <property type="protein sequence ID" value="GAA0962929.1"/>
    <property type="molecule type" value="Genomic_DNA"/>
</dbReference>
<reference evidence="2 3" key="1">
    <citation type="journal article" date="2019" name="Int. J. Syst. Evol. Microbiol.">
        <title>The Global Catalogue of Microorganisms (GCM) 10K type strain sequencing project: providing services to taxonomists for standard genome sequencing and annotation.</title>
        <authorList>
            <consortium name="The Broad Institute Genomics Platform"/>
            <consortium name="The Broad Institute Genome Sequencing Center for Infectious Disease"/>
            <person name="Wu L."/>
            <person name="Ma J."/>
        </authorList>
    </citation>
    <scope>NUCLEOTIDE SEQUENCE [LARGE SCALE GENOMIC DNA]</scope>
    <source>
        <strain evidence="2 3">JCM 10977</strain>
    </source>
</reference>
<keyword evidence="3" id="KW-1185">Reference proteome</keyword>
<dbReference type="PRINTS" id="PR00598">
    <property type="entry name" value="HTHMARR"/>
</dbReference>
<evidence type="ECO:0000313" key="2">
    <source>
        <dbReference type="EMBL" id="GAA0962929.1"/>
    </source>
</evidence>
<dbReference type="PANTHER" id="PTHR33164">
    <property type="entry name" value="TRANSCRIPTIONAL REGULATOR, MARR FAMILY"/>
    <property type="match status" value="1"/>
</dbReference>
<dbReference type="SMART" id="SM00347">
    <property type="entry name" value="HTH_MARR"/>
    <property type="match status" value="1"/>
</dbReference>
<dbReference type="Proteomes" id="UP001500542">
    <property type="component" value="Unassembled WGS sequence"/>
</dbReference>
<protein>
    <submittedName>
        <fullName evidence="2">MarR family transcriptional regulator</fullName>
    </submittedName>
</protein>
<dbReference type="Gene3D" id="1.10.10.10">
    <property type="entry name" value="Winged helix-like DNA-binding domain superfamily/Winged helix DNA-binding domain"/>
    <property type="match status" value="1"/>
</dbReference>
<evidence type="ECO:0000313" key="3">
    <source>
        <dbReference type="Proteomes" id="UP001500542"/>
    </source>
</evidence>
<sequence>MDVVVGRRRLSVGELGVWRGLVDTTDELRRRLSVQLAEDSGLSPADYRVLLALSEAEGKRSRSSRLAEQMEWERSRLSHQLGRMEKRGLIRREDCATDSRGAEVVLSEEGADAFRRATAPHAKAIKKHFADALTPAQFDALEDILQSLERHLRR</sequence>
<organism evidence="2 3">
    <name type="scientific">Kribbella koreensis</name>
    <dbReference type="NCBI Taxonomy" id="57909"/>
    <lineage>
        <taxon>Bacteria</taxon>
        <taxon>Bacillati</taxon>
        <taxon>Actinomycetota</taxon>
        <taxon>Actinomycetes</taxon>
        <taxon>Propionibacteriales</taxon>
        <taxon>Kribbellaceae</taxon>
        <taxon>Kribbella</taxon>
    </lineage>
</organism>
<name>A0ABN1RSR9_9ACTN</name>
<dbReference type="PANTHER" id="PTHR33164:SF99">
    <property type="entry name" value="MARR FAMILY REGULATORY PROTEIN"/>
    <property type="match status" value="1"/>
</dbReference>
<dbReference type="PROSITE" id="PS50995">
    <property type="entry name" value="HTH_MARR_2"/>
    <property type="match status" value="1"/>
</dbReference>
<feature type="domain" description="HTH marR-type" evidence="1">
    <location>
        <begin position="14"/>
        <end position="150"/>
    </location>
</feature>
<evidence type="ECO:0000259" key="1">
    <source>
        <dbReference type="PROSITE" id="PS50995"/>
    </source>
</evidence>
<gene>
    <name evidence="2" type="ORF">GCM10009554_81610</name>
</gene>